<dbReference type="AlphaFoldDB" id="A0A8T0H5C2"/>
<dbReference type="PANTHER" id="PTHR33825:SF5">
    <property type="entry name" value="TRANSMEMBRANE PROTEIN"/>
    <property type="match status" value="1"/>
</dbReference>
<sequence>MRAQVGGGRIAMAMGVGAGVGWREVQAVGCSVGAWRQRCGVHVRGLQVRVKVGGQLQRMGGRCAAVRRGEAGEGGMVGNSGEEGLVATVGTPAPAPASLRDWYLADKQLVVISFTALVTAGFMGILVAAAIPSLLAIKKAAEALEKLADTAREELPGTMAAIRLSGMEISDLTMELNDLGQEISKGVRSSARVLSSAETGMRQVGGIASNVWQGQAVVPAQAMQPLVARTARQVRDSLVQTRTLVRNLQVLSRVSGWIGSLQGRTPILIIPSDKKEQKS</sequence>
<dbReference type="PANTHER" id="PTHR33825">
    <property type="entry name" value="CHITINASE-LIKE PROTEIN"/>
    <property type="match status" value="1"/>
</dbReference>
<keyword evidence="1" id="KW-1133">Transmembrane helix</keyword>
<evidence type="ECO:0000256" key="1">
    <source>
        <dbReference type="SAM" id="Phobius"/>
    </source>
</evidence>
<proteinExistence type="predicted"/>
<keyword evidence="1" id="KW-0812">Transmembrane</keyword>
<feature type="transmembrane region" description="Helical" evidence="1">
    <location>
        <begin position="109"/>
        <end position="137"/>
    </location>
</feature>
<protein>
    <submittedName>
        <fullName evidence="2">Uncharacterized protein</fullName>
    </submittedName>
</protein>
<accession>A0A8T0H5C2</accession>
<keyword evidence="3" id="KW-1185">Reference proteome</keyword>
<comment type="caution">
    <text evidence="2">The sequence shown here is derived from an EMBL/GenBank/DDBJ whole genome shotgun (WGS) entry which is preliminary data.</text>
</comment>
<dbReference type="Proteomes" id="UP000822688">
    <property type="component" value="Chromosome 8"/>
</dbReference>
<evidence type="ECO:0000313" key="2">
    <source>
        <dbReference type="EMBL" id="KAG0565509.1"/>
    </source>
</evidence>
<keyword evidence="1" id="KW-0472">Membrane</keyword>
<name>A0A8T0H5C2_CERPU</name>
<evidence type="ECO:0000313" key="3">
    <source>
        <dbReference type="Proteomes" id="UP000822688"/>
    </source>
</evidence>
<reference evidence="2" key="1">
    <citation type="submission" date="2020-06" db="EMBL/GenBank/DDBJ databases">
        <title>WGS assembly of Ceratodon purpureus strain R40.</title>
        <authorList>
            <person name="Carey S.B."/>
            <person name="Jenkins J."/>
            <person name="Shu S."/>
            <person name="Lovell J.T."/>
            <person name="Sreedasyam A."/>
            <person name="Maumus F."/>
            <person name="Tiley G.P."/>
            <person name="Fernandez-Pozo N."/>
            <person name="Barry K."/>
            <person name="Chen C."/>
            <person name="Wang M."/>
            <person name="Lipzen A."/>
            <person name="Daum C."/>
            <person name="Saski C.A."/>
            <person name="Payton A.C."/>
            <person name="Mcbreen J.C."/>
            <person name="Conrad R.E."/>
            <person name="Kollar L.M."/>
            <person name="Olsson S."/>
            <person name="Huttunen S."/>
            <person name="Landis J.B."/>
            <person name="Wickett N.J."/>
            <person name="Johnson M.G."/>
            <person name="Rensing S.A."/>
            <person name="Grimwood J."/>
            <person name="Schmutz J."/>
            <person name="Mcdaniel S.F."/>
        </authorList>
    </citation>
    <scope>NUCLEOTIDE SEQUENCE</scope>
    <source>
        <strain evidence="2">R40</strain>
    </source>
</reference>
<gene>
    <name evidence="2" type="ORF">KC19_8G195900</name>
</gene>
<organism evidence="2 3">
    <name type="scientific">Ceratodon purpureus</name>
    <name type="common">Fire moss</name>
    <name type="synonym">Dicranum purpureum</name>
    <dbReference type="NCBI Taxonomy" id="3225"/>
    <lineage>
        <taxon>Eukaryota</taxon>
        <taxon>Viridiplantae</taxon>
        <taxon>Streptophyta</taxon>
        <taxon>Embryophyta</taxon>
        <taxon>Bryophyta</taxon>
        <taxon>Bryophytina</taxon>
        <taxon>Bryopsida</taxon>
        <taxon>Dicranidae</taxon>
        <taxon>Pseudoditrichales</taxon>
        <taxon>Ditrichaceae</taxon>
        <taxon>Ceratodon</taxon>
    </lineage>
</organism>
<dbReference type="EMBL" id="CM026429">
    <property type="protein sequence ID" value="KAG0565509.1"/>
    <property type="molecule type" value="Genomic_DNA"/>
</dbReference>